<name>A0A8X6P6B5_NEPPI</name>
<organism evidence="2 3">
    <name type="scientific">Nephila pilipes</name>
    <name type="common">Giant wood spider</name>
    <name type="synonym">Nephila maculata</name>
    <dbReference type="NCBI Taxonomy" id="299642"/>
    <lineage>
        <taxon>Eukaryota</taxon>
        <taxon>Metazoa</taxon>
        <taxon>Ecdysozoa</taxon>
        <taxon>Arthropoda</taxon>
        <taxon>Chelicerata</taxon>
        <taxon>Arachnida</taxon>
        <taxon>Araneae</taxon>
        <taxon>Araneomorphae</taxon>
        <taxon>Entelegynae</taxon>
        <taxon>Araneoidea</taxon>
        <taxon>Nephilidae</taxon>
        <taxon>Nephila</taxon>
    </lineage>
</organism>
<feature type="compositionally biased region" description="Low complexity" evidence="1">
    <location>
        <begin position="104"/>
        <end position="119"/>
    </location>
</feature>
<feature type="region of interest" description="Disordered" evidence="1">
    <location>
        <begin position="80"/>
        <end position="125"/>
    </location>
</feature>
<evidence type="ECO:0000313" key="3">
    <source>
        <dbReference type="Proteomes" id="UP000887013"/>
    </source>
</evidence>
<evidence type="ECO:0000313" key="2">
    <source>
        <dbReference type="EMBL" id="GFT53880.1"/>
    </source>
</evidence>
<keyword evidence="3" id="KW-1185">Reference proteome</keyword>
<protein>
    <submittedName>
        <fullName evidence="2">Uncharacterized protein</fullName>
    </submittedName>
</protein>
<dbReference type="AlphaFoldDB" id="A0A8X6P6B5"/>
<reference evidence="2" key="1">
    <citation type="submission" date="2020-08" db="EMBL/GenBank/DDBJ databases">
        <title>Multicomponent nature underlies the extraordinary mechanical properties of spider dragline silk.</title>
        <authorList>
            <person name="Kono N."/>
            <person name="Nakamura H."/>
            <person name="Mori M."/>
            <person name="Yoshida Y."/>
            <person name="Ohtoshi R."/>
            <person name="Malay A.D."/>
            <person name="Moran D.A.P."/>
            <person name="Tomita M."/>
            <person name="Numata K."/>
            <person name="Arakawa K."/>
        </authorList>
    </citation>
    <scope>NUCLEOTIDE SEQUENCE</scope>
</reference>
<accession>A0A8X6P6B5</accession>
<comment type="caution">
    <text evidence="2">The sequence shown here is derived from an EMBL/GenBank/DDBJ whole genome shotgun (WGS) entry which is preliminary data.</text>
</comment>
<dbReference type="EMBL" id="BMAW01112651">
    <property type="protein sequence ID" value="GFT53880.1"/>
    <property type="molecule type" value="Genomic_DNA"/>
</dbReference>
<sequence>MTASHCNLAETSPKHFGKRCDQVTLRQVNVRHVRERGSGCWFSEEKKPVDVHDWRVPVQEKEENTIISTEPLLERCRKKKSNLNTRHPLKGRLPTPKSRAGRARFQFGKPKPFFPRGGPTDAAAE</sequence>
<proteinExistence type="predicted"/>
<evidence type="ECO:0000256" key="1">
    <source>
        <dbReference type="SAM" id="MobiDB-lite"/>
    </source>
</evidence>
<dbReference type="Proteomes" id="UP000887013">
    <property type="component" value="Unassembled WGS sequence"/>
</dbReference>
<gene>
    <name evidence="2" type="ORF">NPIL_515041</name>
</gene>